<feature type="transmembrane region" description="Helical" evidence="1">
    <location>
        <begin position="164"/>
        <end position="182"/>
    </location>
</feature>
<dbReference type="AlphaFoldDB" id="A0A2G1BSN7"/>
<keyword evidence="1" id="KW-0812">Transmembrane</keyword>
<dbReference type="Proteomes" id="UP000222163">
    <property type="component" value="Unassembled WGS sequence"/>
</dbReference>
<feature type="transmembrane region" description="Helical" evidence="1">
    <location>
        <begin position="32"/>
        <end position="51"/>
    </location>
</feature>
<proteinExistence type="predicted"/>
<evidence type="ECO:0000313" key="2">
    <source>
        <dbReference type="EMBL" id="PHN96595.1"/>
    </source>
</evidence>
<comment type="caution">
    <text evidence="2">The sequence shown here is derived from an EMBL/GenBank/DDBJ whole genome shotgun (WGS) entry which is preliminary data.</text>
</comment>
<feature type="transmembrane region" description="Helical" evidence="1">
    <location>
        <begin position="63"/>
        <end position="83"/>
    </location>
</feature>
<name>A0A2G1BSN7_9FLAO</name>
<feature type="transmembrane region" description="Helical" evidence="1">
    <location>
        <begin position="5"/>
        <end position="26"/>
    </location>
</feature>
<dbReference type="EMBL" id="PDUU01000013">
    <property type="protein sequence ID" value="PHN96595.1"/>
    <property type="molecule type" value="Genomic_DNA"/>
</dbReference>
<protein>
    <submittedName>
        <fullName evidence="2">Uncharacterized protein</fullName>
    </submittedName>
</protein>
<keyword evidence="1" id="KW-0472">Membrane</keyword>
<evidence type="ECO:0000313" key="3">
    <source>
        <dbReference type="Proteomes" id="UP000222163"/>
    </source>
</evidence>
<evidence type="ECO:0000256" key="1">
    <source>
        <dbReference type="SAM" id="Phobius"/>
    </source>
</evidence>
<keyword evidence="1" id="KW-1133">Transmembrane helix</keyword>
<organism evidence="2 3">
    <name type="scientific">Tenacibaculum discolor</name>
    <dbReference type="NCBI Taxonomy" id="361581"/>
    <lineage>
        <taxon>Bacteria</taxon>
        <taxon>Pseudomonadati</taxon>
        <taxon>Bacteroidota</taxon>
        <taxon>Flavobacteriia</taxon>
        <taxon>Flavobacteriales</taxon>
        <taxon>Flavobacteriaceae</taxon>
        <taxon>Tenacibaculum</taxon>
    </lineage>
</organism>
<accession>A0A2G1BSN7</accession>
<feature type="transmembrane region" description="Helical" evidence="1">
    <location>
        <begin position="133"/>
        <end position="152"/>
    </location>
</feature>
<reference evidence="2 3" key="1">
    <citation type="journal article" date="2016" name="Nat. Commun.">
        <title>Microbial interactions lead to rapid micro-scale successions on model marine particles.</title>
        <authorList>
            <person name="Datta M.S."/>
            <person name="Sliwerska E."/>
            <person name="Gore J."/>
            <person name="Polz M.F."/>
            <person name="Cordero O.X."/>
        </authorList>
    </citation>
    <scope>NUCLEOTIDE SEQUENCE [LARGE SCALE GENOMIC DNA]</scope>
    <source>
        <strain evidence="2 3">4G03</strain>
    </source>
</reference>
<gene>
    <name evidence="2" type="ORF">CSC81_12760</name>
</gene>
<sequence>MRHKYFHFFSIVFIVLTQFAFITALLLEYMNIFTVISLITLISALIIYTYIKFFKVTKIDFEPFYVMIFVITGALLTSCLHLFTNFNSVLAAAFIGTIASFLPNLNKKSTFLQNIPNAMYCGCFVGMSQKHVAIDYSFIVISGTIASIFYMFSKNLFHGVGGKLGTLAFGSVVISSLLLLILS</sequence>